<reference evidence="1" key="1">
    <citation type="submission" date="2018-02" db="EMBL/GenBank/DDBJ databases">
        <title>Rhizophora mucronata_Transcriptome.</title>
        <authorList>
            <person name="Meera S.P."/>
            <person name="Sreeshan A."/>
            <person name="Augustine A."/>
        </authorList>
    </citation>
    <scope>NUCLEOTIDE SEQUENCE</scope>
    <source>
        <tissue evidence="1">Leaf</tissue>
    </source>
</reference>
<dbReference type="EMBL" id="GGEC01089336">
    <property type="protein sequence ID" value="MBX69820.1"/>
    <property type="molecule type" value="Transcribed_RNA"/>
</dbReference>
<proteinExistence type="predicted"/>
<dbReference type="AlphaFoldDB" id="A0A2P2QS37"/>
<organism evidence="1">
    <name type="scientific">Rhizophora mucronata</name>
    <name type="common">Asiatic mangrove</name>
    <dbReference type="NCBI Taxonomy" id="61149"/>
    <lineage>
        <taxon>Eukaryota</taxon>
        <taxon>Viridiplantae</taxon>
        <taxon>Streptophyta</taxon>
        <taxon>Embryophyta</taxon>
        <taxon>Tracheophyta</taxon>
        <taxon>Spermatophyta</taxon>
        <taxon>Magnoliopsida</taxon>
        <taxon>eudicotyledons</taxon>
        <taxon>Gunneridae</taxon>
        <taxon>Pentapetalae</taxon>
        <taxon>rosids</taxon>
        <taxon>fabids</taxon>
        <taxon>Malpighiales</taxon>
        <taxon>Rhizophoraceae</taxon>
        <taxon>Rhizophora</taxon>
    </lineage>
</organism>
<evidence type="ECO:0000313" key="1">
    <source>
        <dbReference type="EMBL" id="MBX69820.1"/>
    </source>
</evidence>
<protein>
    <submittedName>
        <fullName evidence="1">Uncharacterized protein</fullName>
    </submittedName>
</protein>
<name>A0A2P2QS37_RHIMU</name>
<accession>A0A2P2QS37</accession>
<sequence length="39" mass="4222">MVGTRTASGSGLREGYTGQVMMGIRRRSLRVRSLAVSHS</sequence>